<dbReference type="InterPro" id="IPR026891">
    <property type="entry name" value="Fn3-like"/>
</dbReference>
<reference evidence="4" key="1">
    <citation type="journal article" date="2014" name="Front. Microbiol.">
        <title>High frequency of phylogenetically diverse reductive dehalogenase-homologous genes in deep subseafloor sedimentary metagenomes.</title>
        <authorList>
            <person name="Kawai M."/>
            <person name="Futagami T."/>
            <person name="Toyoda A."/>
            <person name="Takaki Y."/>
            <person name="Nishi S."/>
            <person name="Hori S."/>
            <person name="Arai W."/>
            <person name="Tsubouchi T."/>
            <person name="Morono Y."/>
            <person name="Uchiyama I."/>
            <person name="Ito T."/>
            <person name="Fujiyama A."/>
            <person name="Inagaki F."/>
            <person name="Takami H."/>
        </authorList>
    </citation>
    <scope>NUCLEOTIDE SEQUENCE</scope>
    <source>
        <strain evidence="4">Expedition CK06-06</strain>
    </source>
</reference>
<evidence type="ECO:0000256" key="2">
    <source>
        <dbReference type="ARBA" id="ARBA00022801"/>
    </source>
</evidence>
<dbReference type="PANTHER" id="PTHR42715">
    <property type="entry name" value="BETA-GLUCOSIDASE"/>
    <property type="match status" value="1"/>
</dbReference>
<feature type="domain" description="Fibronectin type III-like" evidence="3">
    <location>
        <begin position="11"/>
        <end position="79"/>
    </location>
</feature>
<evidence type="ECO:0000259" key="3">
    <source>
        <dbReference type="SMART" id="SM01217"/>
    </source>
</evidence>
<dbReference type="Gene3D" id="2.60.40.10">
    <property type="entry name" value="Immunoglobulins"/>
    <property type="match status" value="1"/>
</dbReference>
<gene>
    <name evidence="4" type="ORF">S01H4_62399</name>
</gene>
<dbReference type="FunFam" id="2.60.40.10:FF:000495">
    <property type="entry name" value="Periplasmic beta-glucosidase"/>
    <property type="match status" value="1"/>
</dbReference>
<protein>
    <recommendedName>
        <fullName evidence="3">Fibronectin type III-like domain-containing protein</fullName>
    </recommendedName>
</protein>
<keyword evidence="2" id="KW-0378">Hydrolase</keyword>
<dbReference type="AlphaFoldDB" id="X1DME5"/>
<sequence length="92" mass="10829">MLFPLEIDPYIQLYVQDVKCSVERPLKELKGFKKIQLEVGEKQTVIFKLEKRDLSFFDEINDCWKAEKGIFKIIVGSSSRDIRLQTEIEYLG</sequence>
<dbReference type="PANTHER" id="PTHR42715:SF10">
    <property type="entry name" value="BETA-GLUCOSIDASE"/>
    <property type="match status" value="1"/>
</dbReference>
<evidence type="ECO:0000313" key="4">
    <source>
        <dbReference type="EMBL" id="GAH06169.1"/>
    </source>
</evidence>
<dbReference type="InterPro" id="IPR050288">
    <property type="entry name" value="Cellulose_deg_GH3"/>
</dbReference>
<dbReference type="InterPro" id="IPR013783">
    <property type="entry name" value="Ig-like_fold"/>
</dbReference>
<comment type="caution">
    <text evidence="4">The sequence shown here is derived from an EMBL/GenBank/DDBJ whole genome shotgun (WGS) entry which is preliminary data.</text>
</comment>
<organism evidence="4">
    <name type="scientific">marine sediment metagenome</name>
    <dbReference type="NCBI Taxonomy" id="412755"/>
    <lineage>
        <taxon>unclassified sequences</taxon>
        <taxon>metagenomes</taxon>
        <taxon>ecological metagenomes</taxon>
    </lineage>
</organism>
<evidence type="ECO:0000256" key="1">
    <source>
        <dbReference type="ARBA" id="ARBA00005336"/>
    </source>
</evidence>
<dbReference type="Pfam" id="PF14310">
    <property type="entry name" value="Fn3-like"/>
    <property type="match status" value="1"/>
</dbReference>
<dbReference type="EMBL" id="BART01037237">
    <property type="protein sequence ID" value="GAH06169.1"/>
    <property type="molecule type" value="Genomic_DNA"/>
</dbReference>
<dbReference type="GO" id="GO:0004553">
    <property type="term" value="F:hydrolase activity, hydrolyzing O-glycosyl compounds"/>
    <property type="evidence" value="ECO:0007669"/>
    <property type="project" value="UniProtKB-ARBA"/>
</dbReference>
<dbReference type="SMART" id="SM01217">
    <property type="entry name" value="Fn3_like"/>
    <property type="match status" value="1"/>
</dbReference>
<comment type="similarity">
    <text evidence="1">Belongs to the glycosyl hydrolase 3 family.</text>
</comment>
<proteinExistence type="inferred from homology"/>
<accession>X1DME5</accession>
<name>X1DME5_9ZZZZ</name>